<protein>
    <submittedName>
        <fullName evidence="2">Uncharacterized protein</fullName>
    </submittedName>
</protein>
<reference evidence="3" key="1">
    <citation type="journal article" date="2024" name="IScience">
        <title>Strigolactones Initiate the Formation of Haustorium-like Structures in Castilleja.</title>
        <authorList>
            <person name="Buerger M."/>
            <person name="Peterson D."/>
            <person name="Chory J."/>
        </authorList>
    </citation>
    <scope>NUCLEOTIDE SEQUENCE [LARGE SCALE GENOMIC DNA]</scope>
</reference>
<feature type="compositionally biased region" description="Basic and acidic residues" evidence="1">
    <location>
        <begin position="34"/>
        <end position="44"/>
    </location>
</feature>
<proteinExistence type="predicted"/>
<comment type="caution">
    <text evidence="2">The sequence shown here is derived from an EMBL/GenBank/DDBJ whole genome shotgun (WGS) entry which is preliminary data.</text>
</comment>
<gene>
    <name evidence="2" type="ORF">CASFOL_034485</name>
</gene>
<organism evidence="2 3">
    <name type="scientific">Castilleja foliolosa</name>
    <dbReference type="NCBI Taxonomy" id="1961234"/>
    <lineage>
        <taxon>Eukaryota</taxon>
        <taxon>Viridiplantae</taxon>
        <taxon>Streptophyta</taxon>
        <taxon>Embryophyta</taxon>
        <taxon>Tracheophyta</taxon>
        <taxon>Spermatophyta</taxon>
        <taxon>Magnoliopsida</taxon>
        <taxon>eudicotyledons</taxon>
        <taxon>Gunneridae</taxon>
        <taxon>Pentapetalae</taxon>
        <taxon>asterids</taxon>
        <taxon>lamiids</taxon>
        <taxon>Lamiales</taxon>
        <taxon>Orobanchaceae</taxon>
        <taxon>Pedicularideae</taxon>
        <taxon>Castillejinae</taxon>
        <taxon>Castilleja</taxon>
    </lineage>
</organism>
<feature type="region of interest" description="Disordered" evidence="1">
    <location>
        <begin position="31"/>
        <end position="52"/>
    </location>
</feature>
<sequence>MRTNTLSKPKWVYPKVLEFKDVQSQKTEITSHCARQEDANEQFKHTRSPLKH</sequence>
<dbReference type="EMBL" id="JAVIJP010000066">
    <property type="protein sequence ID" value="KAL3619573.1"/>
    <property type="molecule type" value="Genomic_DNA"/>
</dbReference>
<evidence type="ECO:0000313" key="2">
    <source>
        <dbReference type="EMBL" id="KAL3619573.1"/>
    </source>
</evidence>
<dbReference type="AlphaFoldDB" id="A0ABD3BPY9"/>
<accession>A0ABD3BPY9</accession>
<keyword evidence="3" id="KW-1185">Reference proteome</keyword>
<dbReference type="Proteomes" id="UP001632038">
    <property type="component" value="Unassembled WGS sequence"/>
</dbReference>
<name>A0ABD3BPY9_9LAMI</name>
<evidence type="ECO:0000256" key="1">
    <source>
        <dbReference type="SAM" id="MobiDB-lite"/>
    </source>
</evidence>
<evidence type="ECO:0000313" key="3">
    <source>
        <dbReference type="Proteomes" id="UP001632038"/>
    </source>
</evidence>